<reference evidence="3 4" key="1">
    <citation type="submission" date="2016-07" db="EMBL/GenBank/DDBJ databases">
        <title>Multiple horizontal gene transfer events from other fungi enriched the ability of initially mycotrophic Trichoderma (Ascomycota) to feed on dead plant biomass.</title>
        <authorList>
            <consortium name="DOE Joint Genome Institute"/>
            <person name="Aerts A."/>
            <person name="Atanasova L."/>
            <person name="Chenthamara K."/>
            <person name="Zhang J."/>
            <person name="Grujic M."/>
            <person name="Henrissat B."/>
            <person name="Kuo A."/>
            <person name="Salamov A."/>
            <person name="Lipzen A."/>
            <person name="Labutti K."/>
            <person name="Barry K."/>
            <person name="Miao Y."/>
            <person name="Rahimi M.J."/>
            <person name="Shen Q."/>
            <person name="Grigoriev I.V."/>
            <person name="Kubicek C.P."/>
            <person name="Druzhinina I.S."/>
        </authorList>
    </citation>
    <scope>NUCLEOTIDE SEQUENCE [LARGE SCALE GENOMIC DNA]</scope>
    <source>
        <strain evidence="3 4">CBS 433.97</strain>
    </source>
</reference>
<keyword evidence="4" id="KW-1185">Reference proteome</keyword>
<feature type="region of interest" description="Disordered" evidence="2">
    <location>
        <begin position="84"/>
        <end position="121"/>
    </location>
</feature>
<dbReference type="STRING" id="1042311.A0A2T3ZR01"/>
<feature type="compositionally biased region" description="Basic and acidic residues" evidence="2">
    <location>
        <begin position="89"/>
        <end position="102"/>
    </location>
</feature>
<feature type="coiled-coil region" evidence="1">
    <location>
        <begin position="35"/>
        <end position="83"/>
    </location>
</feature>
<keyword evidence="1" id="KW-0175">Coiled coil</keyword>
<feature type="region of interest" description="Disordered" evidence="2">
    <location>
        <begin position="233"/>
        <end position="406"/>
    </location>
</feature>
<evidence type="ECO:0000256" key="2">
    <source>
        <dbReference type="SAM" id="MobiDB-lite"/>
    </source>
</evidence>
<feature type="compositionally biased region" description="Acidic residues" evidence="2">
    <location>
        <begin position="392"/>
        <end position="401"/>
    </location>
</feature>
<feature type="region of interest" description="Disordered" evidence="2">
    <location>
        <begin position="446"/>
        <end position="506"/>
    </location>
</feature>
<feature type="compositionally biased region" description="Basic and acidic residues" evidence="2">
    <location>
        <begin position="233"/>
        <end position="252"/>
    </location>
</feature>
<proteinExistence type="predicted"/>
<sequence>MSDHSIERTTRLHDLEIQYQKSRHDTELIDRDEEARRLELRVLLLEDENTQLQDRCAAKIDEIKTLSRRNDRLRVKLDAINSQVTSEDEQIKNLPIEDRPKTGAETSAATAESSSRAVEENAALTKELRELRSEVKLLRLRVADDEKSTSNQQPQKHLPESASEAQSKSNDTNEETIKLQSMLDKTTERIAEEERHRERMKVNHQKQLDESKRKNNKLEEQVLALERKLKDTQTELRELRQASHSGPKDRPGDGNISNQDAATKSPPPEKEKMPRKRVARKRATEQAKMGEKSTFSITPLLNKIKGAGEATGRRSLTFDDILLQEGDDPSPLRVAKKTETRSTAAPVTGLVASTPLRPRDKLGSKPAETQPKPEATSDEVPAAKPAAPSQDAGDENPEDTNGEGMLKAVDSKETALHKRIKLHESTTTDRAVEFEQKKRRRKLINKANTIIEEDETGEGTQPTEAQPGRARKLKSGMGSAFNSGSAPKPFSPLKRHKRGMNASFLV</sequence>
<evidence type="ECO:0000313" key="4">
    <source>
        <dbReference type="Proteomes" id="UP000240493"/>
    </source>
</evidence>
<feature type="region of interest" description="Disordered" evidence="2">
    <location>
        <begin position="144"/>
        <end position="219"/>
    </location>
</feature>
<organism evidence="3 4">
    <name type="scientific">Trichoderma asperellum (strain ATCC 204424 / CBS 433.97 / NBRC 101777)</name>
    <dbReference type="NCBI Taxonomy" id="1042311"/>
    <lineage>
        <taxon>Eukaryota</taxon>
        <taxon>Fungi</taxon>
        <taxon>Dikarya</taxon>
        <taxon>Ascomycota</taxon>
        <taxon>Pezizomycotina</taxon>
        <taxon>Sordariomycetes</taxon>
        <taxon>Hypocreomycetidae</taxon>
        <taxon>Hypocreales</taxon>
        <taxon>Hypocreaceae</taxon>
        <taxon>Trichoderma</taxon>
    </lineage>
</organism>
<evidence type="ECO:0000256" key="1">
    <source>
        <dbReference type="SAM" id="Coils"/>
    </source>
</evidence>
<dbReference type="OrthoDB" id="20105at2759"/>
<feature type="compositionally biased region" description="Basic and acidic residues" evidence="2">
    <location>
        <begin position="185"/>
        <end position="219"/>
    </location>
</feature>
<gene>
    <name evidence="3" type="ORF">M441DRAFT_86105</name>
</gene>
<accession>A0A2T3ZR01</accession>
<feature type="compositionally biased region" description="Basic and acidic residues" evidence="2">
    <location>
        <begin position="282"/>
        <end position="291"/>
    </location>
</feature>
<feature type="compositionally biased region" description="Low complexity" evidence="2">
    <location>
        <begin position="104"/>
        <end position="116"/>
    </location>
</feature>
<name>A0A2T3ZR01_TRIA4</name>
<dbReference type="AlphaFoldDB" id="A0A2T3ZR01"/>
<protein>
    <submittedName>
        <fullName evidence="3">Uncharacterized protein</fullName>
    </submittedName>
</protein>
<dbReference type="Proteomes" id="UP000240493">
    <property type="component" value="Unassembled WGS sequence"/>
</dbReference>
<dbReference type="EMBL" id="KZ679256">
    <property type="protein sequence ID" value="PTB47231.1"/>
    <property type="molecule type" value="Genomic_DNA"/>
</dbReference>
<evidence type="ECO:0000313" key="3">
    <source>
        <dbReference type="EMBL" id="PTB47231.1"/>
    </source>
</evidence>